<dbReference type="SUPFAM" id="SSF52540">
    <property type="entry name" value="P-loop containing nucleoside triphosphate hydrolases"/>
    <property type="match status" value="2"/>
</dbReference>
<dbReference type="GO" id="GO:0016887">
    <property type="term" value="F:ATP hydrolysis activity"/>
    <property type="evidence" value="ECO:0007669"/>
    <property type="project" value="InterPro"/>
</dbReference>
<keyword evidence="2 4" id="KW-0067">ATP-binding</keyword>
<dbReference type="GO" id="GO:0005524">
    <property type="term" value="F:ATP binding"/>
    <property type="evidence" value="ECO:0007669"/>
    <property type="project" value="UniProtKB-KW"/>
</dbReference>
<protein>
    <submittedName>
        <fullName evidence="4">Peptide/nickel transport system ATP-binding protein</fullName>
    </submittedName>
</protein>
<evidence type="ECO:0000313" key="4">
    <source>
        <dbReference type="EMBL" id="SES05050.1"/>
    </source>
</evidence>
<dbReference type="EMBL" id="FOGZ01000043">
    <property type="protein sequence ID" value="SES05050.1"/>
    <property type="molecule type" value="Genomic_DNA"/>
</dbReference>
<dbReference type="InterPro" id="IPR017871">
    <property type="entry name" value="ABC_transporter-like_CS"/>
</dbReference>
<evidence type="ECO:0000256" key="2">
    <source>
        <dbReference type="ARBA" id="ARBA00022840"/>
    </source>
</evidence>
<evidence type="ECO:0000256" key="1">
    <source>
        <dbReference type="ARBA" id="ARBA00022741"/>
    </source>
</evidence>
<evidence type="ECO:0000259" key="3">
    <source>
        <dbReference type="PROSITE" id="PS50893"/>
    </source>
</evidence>
<sequence>MITAQDFSMRGPDGRVALDSISLQVPRGTIHTLTGPSGCGKSTLLRAFLGQRRADAPHVSGQLTVAGAEIFSLDRAELLTVRRRRVSWLGQDPALLLTPHFSVRELIAETSTERRPGDAAIVSLLAQAGLHDGARLLSRRAGQLSGGQRRRVAIARALASHPELLLLDEPTSGLDPAAVAELESTLRHYRARGVTMVIATHDRGFSTRLADSSTALDAGSISTARTKPNPATPSCSACQEPRALLAIPDPVHGPDGLTVTDLTVTTPDGHRIANRLTLHIHPGSGLAILGASGSGKSTLARAIFGAHPQAHGQLTIDRETVALPLTERTARQKRLIQLIPQDPAASLNPAHTVSRVLSIAVRRTTPRAPRRAVQQGVRELLARVRLDPELLTRRVALLSGGQAQRVAIARSLAHDPRVLISDESTSALDETTEHSILDLYAELCDRERLALIVISHEPQVTGKLCEQTVLLSSSPDQEVTSGNGRATYCVRGHADG</sequence>
<dbReference type="SMART" id="SM00382">
    <property type="entry name" value="AAA"/>
    <property type="match status" value="2"/>
</dbReference>
<dbReference type="InterPro" id="IPR003439">
    <property type="entry name" value="ABC_transporter-like_ATP-bd"/>
</dbReference>
<dbReference type="InterPro" id="IPR027417">
    <property type="entry name" value="P-loop_NTPase"/>
</dbReference>
<keyword evidence="1" id="KW-0547">Nucleotide-binding</keyword>
<dbReference type="AlphaFoldDB" id="A0A1H9U641"/>
<dbReference type="PROSITE" id="PS50893">
    <property type="entry name" value="ABC_TRANSPORTER_2"/>
    <property type="match status" value="2"/>
</dbReference>
<gene>
    <name evidence="4" type="ORF">SAMN05443377_1431</name>
</gene>
<dbReference type="Pfam" id="PF00005">
    <property type="entry name" value="ABC_tran"/>
    <property type="match status" value="2"/>
</dbReference>
<proteinExistence type="predicted"/>
<accession>A0A1H9U641</accession>
<reference evidence="4 5" key="1">
    <citation type="submission" date="2016-10" db="EMBL/GenBank/DDBJ databases">
        <authorList>
            <person name="de Groot N.N."/>
        </authorList>
    </citation>
    <scope>NUCLEOTIDE SEQUENCE [LARGE SCALE GENOMIC DNA]</scope>
    <source>
        <strain evidence="4 5">DSM 16859</strain>
    </source>
</reference>
<dbReference type="GO" id="GO:0005886">
    <property type="term" value="C:plasma membrane"/>
    <property type="evidence" value="ECO:0007669"/>
    <property type="project" value="TreeGrafter"/>
</dbReference>
<feature type="domain" description="ABC transporter" evidence="3">
    <location>
        <begin position="2"/>
        <end position="243"/>
    </location>
</feature>
<dbReference type="Gene3D" id="3.40.50.300">
    <property type="entry name" value="P-loop containing nucleotide triphosphate hydrolases"/>
    <property type="match status" value="2"/>
</dbReference>
<evidence type="ECO:0000313" key="5">
    <source>
        <dbReference type="Proteomes" id="UP000198815"/>
    </source>
</evidence>
<dbReference type="PROSITE" id="PS00211">
    <property type="entry name" value="ABC_TRANSPORTER_1"/>
    <property type="match status" value="2"/>
</dbReference>
<dbReference type="OrthoDB" id="7757085at2"/>
<dbReference type="Proteomes" id="UP000198815">
    <property type="component" value="Unassembled WGS sequence"/>
</dbReference>
<dbReference type="PANTHER" id="PTHR24220">
    <property type="entry name" value="IMPORT ATP-BINDING PROTEIN"/>
    <property type="match status" value="1"/>
</dbReference>
<name>A0A1H9U641_9ACTN</name>
<dbReference type="STRING" id="64702.SAMN05443377_1431"/>
<organism evidence="4 5">
    <name type="scientific">Propionibacterium cyclohexanicum</name>
    <dbReference type="NCBI Taxonomy" id="64702"/>
    <lineage>
        <taxon>Bacteria</taxon>
        <taxon>Bacillati</taxon>
        <taxon>Actinomycetota</taxon>
        <taxon>Actinomycetes</taxon>
        <taxon>Propionibacteriales</taxon>
        <taxon>Propionibacteriaceae</taxon>
        <taxon>Propionibacterium</taxon>
    </lineage>
</organism>
<dbReference type="InterPro" id="IPR003593">
    <property type="entry name" value="AAA+_ATPase"/>
</dbReference>
<dbReference type="GO" id="GO:0022857">
    <property type="term" value="F:transmembrane transporter activity"/>
    <property type="evidence" value="ECO:0007669"/>
    <property type="project" value="TreeGrafter"/>
</dbReference>
<dbReference type="InterPro" id="IPR015854">
    <property type="entry name" value="ABC_transpr_LolD-like"/>
</dbReference>
<keyword evidence="5" id="KW-1185">Reference proteome</keyword>
<feature type="domain" description="ABC transporter" evidence="3">
    <location>
        <begin position="257"/>
        <end position="494"/>
    </location>
</feature>